<evidence type="ECO:0000313" key="3">
    <source>
        <dbReference type="Proteomes" id="UP000799439"/>
    </source>
</evidence>
<dbReference type="EMBL" id="ML996085">
    <property type="protein sequence ID" value="KAF2152991.1"/>
    <property type="molecule type" value="Genomic_DNA"/>
</dbReference>
<sequence length="233" mass="26709">MDIDAVRASPMSQVLELPELLELVLSYLPRMELLLAQRTSRLWQQVISSSPLLQKMLFLQPDWKLEGHYADDKPGSRPLNNLMLRKIMGGMYPTMTLQRLLFTTKEDFEFAKKASNLLGFWAWNINVSFPADALLSAQSCDPAIGYEKASWRRMFVSQPPATSLHLTRRWQRSALPVIEAKGGVTMQDLVNGADQKRSRWNEVYISSDRDWHLEGPIKYSHFLGEKGKQKVAE</sequence>
<dbReference type="Pfam" id="PF00646">
    <property type="entry name" value="F-box"/>
    <property type="match status" value="1"/>
</dbReference>
<dbReference type="OrthoDB" id="3800738at2759"/>
<organism evidence="2 3">
    <name type="scientific">Myriangium duriaei CBS 260.36</name>
    <dbReference type="NCBI Taxonomy" id="1168546"/>
    <lineage>
        <taxon>Eukaryota</taxon>
        <taxon>Fungi</taxon>
        <taxon>Dikarya</taxon>
        <taxon>Ascomycota</taxon>
        <taxon>Pezizomycotina</taxon>
        <taxon>Dothideomycetes</taxon>
        <taxon>Dothideomycetidae</taxon>
        <taxon>Myriangiales</taxon>
        <taxon>Myriangiaceae</taxon>
        <taxon>Myriangium</taxon>
    </lineage>
</organism>
<proteinExistence type="predicted"/>
<dbReference type="InterPro" id="IPR036047">
    <property type="entry name" value="F-box-like_dom_sf"/>
</dbReference>
<accession>A0A9P4J207</accession>
<name>A0A9P4J207_9PEZI</name>
<reference evidence="2" key="1">
    <citation type="journal article" date="2020" name="Stud. Mycol.">
        <title>101 Dothideomycetes genomes: a test case for predicting lifestyles and emergence of pathogens.</title>
        <authorList>
            <person name="Haridas S."/>
            <person name="Albert R."/>
            <person name="Binder M."/>
            <person name="Bloem J."/>
            <person name="Labutti K."/>
            <person name="Salamov A."/>
            <person name="Andreopoulos B."/>
            <person name="Baker S."/>
            <person name="Barry K."/>
            <person name="Bills G."/>
            <person name="Bluhm B."/>
            <person name="Cannon C."/>
            <person name="Castanera R."/>
            <person name="Culley D."/>
            <person name="Daum C."/>
            <person name="Ezra D."/>
            <person name="Gonzalez J."/>
            <person name="Henrissat B."/>
            <person name="Kuo A."/>
            <person name="Liang C."/>
            <person name="Lipzen A."/>
            <person name="Lutzoni F."/>
            <person name="Magnuson J."/>
            <person name="Mondo S."/>
            <person name="Nolan M."/>
            <person name="Ohm R."/>
            <person name="Pangilinan J."/>
            <person name="Park H.-J."/>
            <person name="Ramirez L."/>
            <person name="Alfaro M."/>
            <person name="Sun H."/>
            <person name="Tritt A."/>
            <person name="Yoshinaga Y."/>
            <person name="Zwiers L.-H."/>
            <person name="Turgeon B."/>
            <person name="Goodwin S."/>
            <person name="Spatafora J."/>
            <person name="Crous P."/>
            <person name="Grigoriev I."/>
        </authorList>
    </citation>
    <scope>NUCLEOTIDE SEQUENCE</scope>
    <source>
        <strain evidence="2">CBS 260.36</strain>
    </source>
</reference>
<gene>
    <name evidence="2" type="ORF">K461DRAFT_224967</name>
</gene>
<comment type="caution">
    <text evidence="2">The sequence shown here is derived from an EMBL/GenBank/DDBJ whole genome shotgun (WGS) entry which is preliminary data.</text>
</comment>
<dbReference type="Proteomes" id="UP000799439">
    <property type="component" value="Unassembled WGS sequence"/>
</dbReference>
<feature type="domain" description="F-box" evidence="1">
    <location>
        <begin position="17"/>
        <end position="56"/>
    </location>
</feature>
<dbReference type="SMART" id="SM00256">
    <property type="entry name" value="FBOX"/>
    <property type="match status" value="1"/>
</dbReference>
<dbReference type="AlphaFoldDB" id="A0A9P4J207"/>
<evidence type="ECO:0000313" key="2">
    <source>
        <dbReference type="EMBL" id="KAF2152991.1"/>
    </source>
</evidence>
<keyword evidence="3" id="KW-1185">Reference proteome</keyword>
<dbReference type="SUPFAM" id="SSF81383">
    <property type="entry name" value="F-box domain"/>
    <property type="match status" value="1"/>
</dbReference>
<evidence type="ECO:0000259" key="1">
    <source>
        <dbReference type="SMART" id="SM00256"/>
    </source>
</evidence>
<protein>
    <recommendedName>
        <fullName evidence="1">F-box domain-containing protein</fullName>
    </recommendedName>
</protein>
<dbReference type="InterPro" id="IPR001810">
    <property type="entry name" value="F-box_dom"/>
</dbReference>